<evidence type="ECO:0000256" key="2">
    <source>
        <dbReference type="ARBA" id="ARBA00022692"/>
    </source>
</evidence>
<dbReference type="GO" id="GO:0005886">
    <property type="term" value="C:plasma membrane"/>
    <property type="evidence" value="ECO:0007669"/>
    <property type="project" value="UniProtKB-SubCell"/>
</dbReference>
<keyword evidence="4" id="KW-0067">ATP-binding</keyword>
<dbReference type="GO" id="GO:0005524">
    <property type="term" value="F:ATP binding"/>
    <property type="evidence" value="ECO:0007669"/>
    <property type="project" value="UniProtKB-KW"/>
</dbReference>
<keyword evidence="5" id="KW-1133">Transmembrane helix</keyword>
<evidence type="ECO:0000256" key="3">
    <source>
        <dbReference type="ARBA" id="ARBA00022741"/>
    </source>
</evidence>
<comment type="subcellular location">
    <subcellularLocation>
        <location evidence="1">Cell membrane</location>
        <topology evidence="1">Multi-pass membrane protein</topology>
    </subcellularLocation>
</comment>
<dbReference type="PROSITE" id="PS50929">
    <property type="entry name" value="ABC_TM1F"/>
    <property type="match status" value="1"/>
</dbReference>
<dbReference type="SUPFAM" id="SSF52540">
    <property type="entry name" value="P-loop containing nucleoside triphosphate hydrolases"/>
    <property type="match status" value="1"/>
</dbReference>
<evidence type="ECO:0000256" key="4">
    <source>
        <dbReference type="ARBA" id="ARBA00022840"/>
    </source>
</evidence>
<dbReference type="Gene3D" id="1.20.1560.10">
    <property type="entry name" value="ABC transporter type 1, transmembrane domain"/>
    <property type="match status" value="1"/>
</dbReference>
<dbReference type="RefSeq" id="WP_167860659.1">
    <property type="nucleotide sequence ID" value="NZ_CP064935.1"/>
</dbReference>
<dbReference type="InterPro" id="IPR027417">
    <property type="entry name" value="P-loop_NTPase"/>
</dbReference>
<dbReference type="InterPro" id="IPR011527">
    <property type="entry name" value="ABC1_TM_dom"/>
</dbReference>
<geneLocation type="plasmid" evidence="7 8">
    <name>pBS3d</name>
</geneLocation>
<dbReference type="GO" id="GO:0030256">
    <property type="term" value="C:type I protein secretion system complex"/>
    <property type="evidence" value="ECO:0007669"/>
    <property type="project" value="InterPro"/>
</dbReference>
<evidence type="ECO:0000313" key="8">
    <source>
        <dbReference type="Proteomes" id="UP000540266"/>
    </source>
</evidence>
<keyword evidence="3" id="KW-0547">Nucleotide-binding</keyword>
<dbReference type="InterPro" id="IPR003593">
    <property type="entry name" value="AAA+_ATPase"/>
</dbReference>
<accession>A0A7X6ETT2</accession>
<organism evidence="7 8">
    <name type="scientific">Rhizobium phaseoli</name>
    <dbReference type="NCBI Taxonomy" id="396"/>
    <lineage>
        <taxon>Bacteria</taxon>
        <taxon>Pseudomonadati</taxon>
        <taxon>Pseudomonadota</taxon>
        <taxon>Alphaproteobacteria</taxon>
        <taxon>Hyphomicrobiales</taxon>
        <taxon>Rhizobiaceae</taxon>
        <taxon>Rhizobium/Agrobacterium group</taxon>
        <taxon>Rhizobium</taxon>
    </lineage>
</organism>
<evidence type="ECO:0000256" key="5">
    <source>
        <dbReference type="ARBA" id="ARBA00022989"/>
    </source>
</evidence>
<dbReference type="AlphaFoldDB" id="A0A7X6ETT2"/>
<dbReference type="InterPro" id="IPR003439">
    <property type="entry name" value="ABC_transporter-like_ATP-bd"/>
</dbReference>
<keyword evidence="2" id="KW-0812">Transmembrane</keyword>
<dbReference type="InterPro" id="IPR010128">
    <property type="entry name" value="ATPase_T1SS_PrtD-like"/>
</dbReference>
<dbReference type="Proteomes" id="UP000540266">
    <property type="component" value="Plasmid pBS3d"/>
</dbReference>
<evidence type="ECO:0000313" key="7">
    <source>
        <dbReference type="EMBL" id="QPK12818.1"/>
    </source>
</evidence>
<dbReference type="GO" id="GO:0030253">
    <property type="term" value="P:protein secretion by the type I secretion system"/>
    <property type="evidence" value="ECO:0007669"/>
    <property type="project" value="InterPro"/>
</dbReference>
<dbReference type="SMART" id="SM00382">
    <property type="entry name" value="AAA"/>
    <property type="match status" value="1"/>
</dbReference>
<dbReference type="EMBL" id="CP064935">
    <property type="protein sequence ID" value="QPK12818.1"/>
    <property type="molecule type" value="Genomic_DNA"/>
</dbReference>
<dbReference type="Pfam" id="PF00005">
    <property type="entry name" value="ABC_tran"/>
    <property type="match status" value="1"/>
</dbReference>
<dbReference type="NCBIfam" id="TIGR01842">
    <property type="entry name" value="type_I_sec_PrtD"/>
    <property type="match status" value="1"/>
</dbReference>
<evidence type="ECO:0000256" key="1">
    <source>
        <dbReference type="ARBA" id="ARBA00004651"/>
    </source>
</evidence>
<dbReference type="GO" id="GO:0016887">
    <property type="term" value="F:ATP hydrolysis activity"/>
    <property type="evidence" value="ECO:0007669"/>
    <property type="project" value="InterPro"/>
</dbReference>
<dbReference type="CDD" id="cd18586">
    <property type="entry name" value="ABC_6TM_PrtD_like"/>
    <property type="match status" value="1"/>
</dbReference>
<proteinExistence type="predicted"/>
<dbReference type="Pfam" id="PF00664">
    <property type="entry name" value="ABC_membrane"/>
    <property type="match status" value="1"/>
</dbReference>
<dbReference type="PANTHER" id="PTHR43394">
    <property type="entry name" value="ATP-DEPENDENT PERMEASE MDL1, MITOCHONDRIAL"/>
    <property type="match status" value="1"/>
</dbReference>
<evidence type="ECO:0000256" key="6">
    <source>
        <dbReference type="ARBA" id="ARBA00023136"/>
    </source>
</evidence>
<keyword evidence="6" id="KW-0472">Membrane</keyword>
<dbReference type="GO" id="GO:0015421">
    <property type="term" value="F:ABC-type oligopeptide transporter activity"/>
    <property type="evidence" value="ECO:0007669"/>
    <property type="project" value="TreeGrafter"/>
</dbReference>
<dbReference type="InterPro" id="IPR039421">
    <property type="entry name" value="Type_1_exporter"/>
</dbReference>
<dbReference type="InterPro" id="IPR036640">
    <property type="entry name" value="ABC1_TM_sf"/>
</dbReference>
<reference evidence="7 8" key="1">
    <citation type="submission" date="2020-11" db="EMBL/GenBank/DDBJ databases">
        <title>Indigenous Rhizobia Nodulating Common beans in Western Kenya.</title>
        <authorList>
            <person name="Wekesa C.S."/>
            <person name="Oelmueller R."/>
            <person name="Furch A.C."/>
        </authorList>
    </citation>
    <scope>NUCLEOTIDE SEQUENCE [LARGE SCALE GENOMIC DNA]</scope>
    <source>
        <strain evidence="8">BS3</strain>
        <plasmid evidence="7 8">pBS3d</plasmid>
    </source>
</reference>
<dbReference type="InterPro" id="IPR047957">
    <property type="entry name" value="ABC_AprD-like_6TM"/>
</dbReference>
<dbReference type="SUPFAM" id="SSF90123">
    <property type="entry name" value="ABC transporter transmembrane region"/>
    <property type="match status" value="1"/>
</dbReference>
<name>A0A7X6ETT2_9HYPH</name>
<keyword evidence="7" id="KW-0614">Plasmid</keyword>
<dbReference type="PROSITE" id="PS50893">
    <property type="entry name" value="ABC_TRANSPORTER_2"/>
    <property type="match status" value="1"/>
</dbReference>
<dbReference type="Gene3D" id="3.40.50.300">
    <property type="entry name" value="P-loop containing nucleotide triphosphate hydrolases"/>
    <property type="match status" value="1"/>
</dbReference>
<dbReference type="PANTHER" id="PTHR43394:SF1">
    <property type="entry name" value="ATP-BINDING CASSETTE SUB-FAMILY B MEMBER 10, MITOCHONDRIAL"/>
    <property type="match status" value="1"/>
</dbReference>
<sequence length="592" mass="62688">MSSAIRRSLRRSWVELAIFSVVINLFLLVPPLYMMQVYDHMMQVYDRVLPSSTLPTLVYLSLIAVASLAFLALMEIVRSIYCQRVALRLDRELGRSAFNASLLSSRGAAGDIQALRDLSTVRNFVASKGLANLIDLPFALLFVGLLFFIHPILAIVTVSGAGLLVLLVVANHYAARSAAGRSQESQVYANLLAQAFARNADTIRGMGMQSNVAEVWGDRFAESAKLQDRAAFVNALYAGSSRTLRMVLQLSILAAGAVLVMTGEMTAGMIFASSTISGRALQPIDQLVAGWRQVADSRKAFHRLSQAVASIENLQQKRIFLPAPNGKLTARDLVWGPVQQGGGSTPIMKRVSLELEPGESLAILGPSGAGKSTLARLLAGVIEPTGGSIALDGAEYSTWDPIQLGSAIGYLAQDVQLLPGTIAQNIARFAQDASDQSITDAAAAAEAHKLISGLANGYQTVIEGAASTLSGGTRQRIGLARAFYASPKVLVLDEPNANLDSEGEAALEKALLNAKKAGTTVVLVTHRTSIILKCDKALVLNEGAAEMFGRAGDVVQRLSGTVKGRRAATIPAAQQAGPLRSDSNPASVAAAE</sequence>
<protein>
    <submittedName>
        <fullName evidence="7">Type I secretion system permease/ATPase</fullName>
    </submittedName>
</protein>
<gene>
    <name evidence="7" type="ORF">HER27_027970</name>
</gene>